<sequence length="195" mass="21397">MTDPLERWPETVPADLTQPAHTVAAARRLGQIVTVVDPVRFSGGADDFAVLRLLGAAMQAGVRIDWTLVSAAPNGLDDIVHLPPPAHAMGSIGKATQARWRERHQAGLCCYRHGPDFVAIKDNRRPRASFRATLDEPHATLFRTLAAASRVAELTSDELRLLTELRDNGLAFIDGVHFLLSPYRVRTFPIPCTTC</sequence>
<dbReference type="Proteomes" id="UP000638263">
    <property type="component" value="Unassembled WGS sequence"/>
</dbReference>
<evidence type="ECO:0000313" key="2">
    <source>
        <dbReference type="Proteomes" id="UP000638263"/>
    </source>
</evidence>
<comment type="caution">
    <text evidence="1">The sequence shown here is derived from an EMBL/GenBank/DDBJ whole genome shotgun (WGS) entry which is preliminary data.</text>
</comment>
<accession>A0A917RX73</accession>
<evidence type="ECO:0000313" key="1">
    <source>
        <dbReference type="EMBL" id="GGL39784.1"/>
    </source>
</evidence>
<name>A0A917RX73_9NOCA</name>
<dbReference type="RefSeq" id="WP_063000491.1">
    <property type="nucleotide sequence ID" value="NZ_BMMH01000025.1"/>
</dbReference>
<protein>
    <submittedName>
        <fullName evidence="1">Uncharacterized protein</fullName>
    </submittedName>
</protein>
<gene>
    <name evidence="1" type="ORF">GCM10011588_63210</name>
</gene>
<dbReference type="InterPro" id="IPR043863">
    <property type="entry name" value="DUF5825"/>
</dbReference>
<reference evidence="1" key="2">
    <citation type="submission" date="2020-09" db="EMBL/GenBank/DDBJ databases">
        <authorList>
            <person name="Sun Q."/>
            <person name="Zhou Y."/>
        </authorList>
    </citation>
    <scope>NUCLEOTIDE SEQUENCE</scope>
    <source>
        <strain evidence="1">CGMCC 4.3508</strain>
    </source>
</reference>
<dbReference type="AlphaFoldDB" id="A0A917RX73"/>
<keyword evidence="2" id="KW-1185">Reference proteome</keyword>
<dbReference type="Pfam" id="PF19142">
    <property type="entry name" value="DUF5825"/>
    <property type="match status" value="1"/>
</dbReference>
<organism evidence="1 2">
    <name type="scientific">Nocardia jinanensis</name>
    <dbReference type="NCBI Taxonomy" id="382504"/>
    <lineage>
        <taxon>Bacteria</taxon>
        <taxon>Bacillati</taxon>
        <taxon>Actinomycetota</taxon>
        <taxon>Actinomycetes</taxon>
        <taxon>Mycobacteriales</taxon>
        <taxon>Nocardiaceae</taxon>
        <taxon>Nocardia</taxon>
    </lineage>
</organism>
<proteinExistence type="predicted"/>
<dbReference type="EMBL" id="BMMH01000025">
    <property type="protein sequence ID" value="GGL39784.1"/>
    <property type="molecule type" value="Genomic_DNA"/>
</dbReference>
<reference evidence="1" key="1">
    <citation type="journal article" date="2014" name="Int. J. Syst. Evol. Microbiol.">
        <title>Complete genome sequence of Corynebacterium casei LMG S-19264T (=DSM 44701T), isolated from a smear-ripened cheese.</title>
        <authorList>
            <consortium name="US DOE Joint Genome Institute (JGI-PGF)"/>
            <person name="Walter F."/>
            <person name="Albersmeier A."/>
            <person name="Kalinowski J."/>
            <person name="Ruckert C."/>
        </authorList>
    </citation>
    <scope>NUCLEOTIDE SEQUENCE</scope>
    <source>
        <strain evidence="1">CGMCC 4.3508</strain>
    </source>
</reference>